<reference evidence="1" key="1">
    <citation type="submission" date="2024-05" db="EMBL/GenBank/DDBJ databases">
        <title>Whole genome shotgun sequence of Streptomyces violascens NBRC 12920.</title>
        <authorList>
            <person name="Komaki H."/>
            <person name="Tamura T."/>
        </authorList>
    </citation>
    <scope>NUCLEOTIDE SEQUENCE</scope>
    <source>
        <strain evidence="1">NBRC 12920</strain>
    </source>
</reference>
<keyword evidence="2" id="KW-1185">Reference proteome</keyword>
<dbReference type="RefSeq" id="WP_189963349.1">
    <property type="nucleotide sequence ID" value="NZ_BMUA01000008.1"/>
</dbReference>
<comment type="caution">
    <text evidence="1">The sequence shown here is derived from an EMBL/GenBank/DDBJ whole genome shotgun (WGS) entry which is preliminary data.</text>
</comment>
<gene>
    <name evidence="1" type="ORF">Sviol_62770</name>
</gene>
<dbReference type="Proteomes" id="UP001050808">
    <property type="component" value="Unassembled WGS sequence"/>
</dbReference>
<evidence type="ECO:0000313" key="1">
    <source>
        <dbReference type="EMBL" id="GHI41869.1"/>
    </source>
</evidence>
<protein>
    <recommendedName>
        <fullName evidence="3">HNH endonuclease</fullName>
    </recommendedName>
</protein>
<dbReference type="EMBL" id="BNDY01000017">
    <property type="protein sequence ID" value="GHI41869.1"/>
    <property type="molecule type" value="Genomic_DNA"/>
</dbReference>
<name>A0ABQ3QXD7_9ACTN</name>
<proteinExistence type="predicted"/>
<evidence type="ECO:0008006" key="3">
    <source>
        <dbReference type="Google" id="ProtNLM"/>
    </source>
</evidence>
<evidence type="ECO:0000313" key="2">
    <source>
        <dbReference type="Proteomes" id="UP001050808"/>
    </source>
</evidence>
<organism evidence="1 2">
    <name type="scientific">Streptomyces violascens</name>
    <dbReference type="NCBI Taxonomy" id="67381"/>
    <lineage>
        <taxon>Bacteria</taxon>
        <taxon>Bacillati</taxon>
        <taxon>Actinomycetota</taxon>
        <taxon>Actinomycetes</taxon>
        <taxon>Kitasatosporales</taxon>
        <taxon>Streptomycetaceae</taxon>
        <taxon>Streptomyces</taxon>
    </lineage>
</organism>
<sequence length="87" mass="9515">MTARRQYRLLANVDHGKVRTYRKGCCCASCTAAAVDAARRWQAKARQKPFAEIPHGTAGGYTNYACRCPECTAAMTAAKRPHGRGQV</sequence>
<accession>A0ABQ3QXD7</accession>